<organism evidence="1 2">
    <name type="scientific">Acorus calamus</name>
    <name type="common">Sweet flag</name>
    <dbReference type="NCBI Taxonomy" id="4465"/>
    <lineage>
        <taxon>Eukaryota</taxon>
        <taxon>Viridiplantae</taxon>
        <taxon>Streptophyta</taxon>
        <taxon>Embryophyta</taxon>
        <taxon>Tracheophyta</taxon>
        <taxon>Spermatophyta</taxon>
        <taxon>Magnoliopsida</taxon>
        <taxon>Liliopsida</taxon>
        <taxon>Acoraceae</taxon>
        <taxon>Acorus</taxon>
    </lineage>
</organism>
<reference evidence="1" key="2">
    <citation type="submission" date="2023-06" db="EMBL/GenBank/DDBJ databases">
        <authorList>
            <person name="Ma L."/>
            <person name="Liu K.-W."/>
            <person name="Li Z."/>
            <person name="Hsiao Y.-Y."/>
            <person name="Qi Y."/>
            <person name="Fu T."/>
            <person name="Tang G."/>
            <person name="Zhang D."/>
            <person name="Sun W.-H."/>
            <person name="Liu D.-K."/>
            <person name="Li Y."/>
            <person name="Chen G.-Z."/>
            <person name="Liu X.-D."/>
            <person name="Liao X.-Y."/>
            <person name="Jiang Y.-T."/>
            <person name="Yu X."/>
            <person name="Hao Y."/>
            <person name="Huang J."/>
            <person name="Zhao X.-W."/>
            <person name="Ke S."/>
            <person name="Chen Y.-Y."/>
            <person name="Wu W.-L."/>
            <person name="Hsu J.-L."/>
            <person name="Lin Y.-F."/>
            <person name="Huang M.-D."/>
            <person name="Li C.-Y."/>
            <person name="Huang L."/>
            <person name="Wang Z.-W."/>
            <person name="Zhao X."/>
            <person name="Zhong W.-Y."/>
            <person name="Peng D.-H."/>
            <person name="Ahmad S."/>
            <person name="Lan S."/>
            <person name="Zhang J.-S."/>
            <person name="Tsai W.-C."/>
            <person name="Van De Peer Y."/>
            <person name="Liu Z.-J."/>
        </authorList>
    </citation>
    <scope>NUCLEOTIDE SEQUENCE</scope>
    <source>
        <strain evidence="1">CP</strain>
        <tissue evidence="1">Leaves</tissue>
    </source>
</reference>
<gene>
    <name evidence="1" type="ORF">QJS10_CPB21g01412</name>
</gene>
<sequence length="85" mass="9555">MKGFAEVEERMDYSVKSCSQDIIISSMDRTNSYDGTFAFNDPCFSDRVLKVMVIAGPQDEKLKAKLGDGVAKRLLDLKREEICAE</sequence>
<keyword evidence="2" id="KW-1185">Reference proteome</keyword>
<evidence type="ECO:0000313" key="2">
    <source>
        <dbReference type="Proteomes" id="UP001180020"/>
    </source>
</evidence>
<dbReference type="Proteomes" id="UP001180020">
    <property type="component" value="Unassembled WGS sequence"/>
</dbReference>
<proteinExistence type="predicted"/>
<reference evidence="1" key="1">
    <citation type="journal article" date="2023" name="Nat. Commun.">
        <title>Diploid and tetraploid genomes of Acorus and the evolution of monocots.</title>
        <authorList>
            <person name="Ma L."/>
            <person name="Liu K.W."/>
            <person name="Li Z."/>
            <person name="Hsiao Y.Y."/>
            <person name="Qi Y."/>
            <person name="Fu T."/>
            <person name="Tang G.D."/>
            <person name="Zhang D."/>
            <person name="Sun W.H."/>
            <person name="Liu D.K."/>
            <person name="Li Y."/>
            <person name="Chen G.Z."/>
            <person name="Liu X.D."/>
            <person name="Liao X.Y."/>
            <person name="Jiang Y.T."/>
            <person name="Yu X."/>
            <person name="Hao Y."/>
            <person name="Huang J."/>
            <person name="Zhao X.W."/>
            <person name="Ke S."/>
            <person name="Chen Y.Y."/>
            <person name="Wu W.L."/>
            <person name="Hsu J.L."/>
            <person name="Lin Y.F."/>
            <person name="Huang M.D."/>
            <person name="Li C.Y."/>
            <person name="Huang L."/>
            <person name="Wang Z.W."/>
            <person name="Zhao X."/>
            <person name="Zhong W.Y."/>
            <person name="Peng D.H."/>
            <person name="Ahmad S."/>
            <person name="Lan S."/>
            <person name="Zhang J.S."/>
            <person name="Tsai W.C."/>
            <person name="Van de Peer Y."/>
            <person name="Liu Z.J."/>
        </authorList>
    </citation>
    <scope>NUCLEOTIDE SEQUENCE</scope>
    <source>
        <strain evidence="1">CP</strain>
    </source>
</reference>
<dbReference type="EMBL" id="JAUJYO010000021">
    <property type="protein sequence ID" value="KAK1284328.1"/>
    <property type="molecule type" value="Genomic_DNA"/>
</dbReference>
<dbReference type="AlphaFoldDB" id="A0AAV9C7Q8"/>
<protein>
    <submittedName>
        <fullName evidence="1">Uncharacterized protein</fullName>
    </submittedName>
</protein>
<name>A0AAV9C7Q8_ACOCL</name>
<comment type="caution">
    <text evidence="1">The sequence shown here is derived from an EMBL/GenBank/DDBJ whole genome shotgun (WGS) entry which is preliminary data.</text>
</comment>
<evidence type="ECO:0000313" key="1">
    <source>
        <dbReference type="EMBL" id="KAK1284328.1"/>
    </source>
</evidence>
<accession>A0AAV9C7Q8</accession>